<evidence type="ECO:0000256" key="1">
    <source>
        <dbReference type="SAM" id="SignalP"/>
    </source>
</evidence>
<organism evidence="2 3">
    <name type="scientific">Rhizobium hainanense</name>
    <dbReference type="NCBI Taxonomy" id="52131"/>
    <lineage>
        <taxon>Bacteria</taxon>
        <taxon>Pseudomonadati</taxon>
        <taxon>Pseudomonadota</taxon>
        <taxon>Alphaproteobacteria</taxon>
        <taxon>Hyphomicrobiales</taxon>
        <taxon>Rhizobiaceae</taxon>
        <taxon>Rhizobium/Agrobacterium group</taxon>
        <taxon>Rhizobium</taxon>
    </lineage>
</organism>
<feature type="signal peptide" evidence="1">
    <location>
        <begin position="1"/>
        <end position="24"/>
    </location>
</feature>
<protein>
    <submittedName>
        <fullName evidence="2">Uncharacterized protein</fullName>
    </submittedName>
</protein>
<dbReference type="AlphaFoldDB" id="A0A1C3WGM6"/>
<name>A0A1C3WGM6_9HYPH</name>
<accession>A0A1C3WGM6</accession>
<dbReference type="EMBL" id="FMAC01000018">
    <property type="protein sequence ID" value="SCB39139.1"/>
    <property type="molecule type" value="Genomic_DNA"/>
</dbReference>
<gene>
    <name evidence="2" type="ORF">GA0061100_11875</name>
</gene>
<feature type="chain" id="PRO_5008685440" evidence="1">
    <location>
        <begin position="25"/>
        <end position="394"/>
    </location>
</feature>
<keyword evidence="3" id="KW-1185">Reference proteome</keyword>
<evidence type="ECO:0000313" key="2">
    <source>
        <dbReference type="EMBL" id="SCB39139.1"/>
    </source>
</evidence>
<keyword evidence="1" id="KW-0732">Signal</keyword>
<proteinExistence type="predicted"/>
<sequence length="394" mass="41957">MKMMHLPIMLTSVTFLTLAGPALALDGTDMMRKLSAATSADGTTMSFENAEVDGDTVTATGVKVGYLNLVLDTLEVGNIVFKGVKETDAGGYYVESVSLPDVEMKQEGGDFSVKDIRVAGLRIPSKAEGLTLDDFLLYDSASIGAIAFNIADKNVLSIESTVSNLTRVNTGFNYDAKVAGIKADLSHIEEAALKDAIEKLGLTTIDGVVTMSGSWNTESGRVKIDEYNFDFTNIGQLNLAVDFSGYTLDLIRSLQNAVKAADANSNKDEANQAASLAMMALMQQMTFNSASIRFDDASITRKALDYAGAQQGVTGEQFAQSLKTLLPVMLGQLNVPELEKQISTAVDIYLAEPQNFAISASPEKPVAFRTIAAAATEAPNTLSTILGVKVIANE</sequence>
<evidence type="ECO:0000313" key="3">
    <source>
        <dbReference type="Proteomes" id="UP000186228"/>
    </source>
</evidence>
<dbReference type="Proteomes" id="UP000186228">
    <property type="component" value="Unassembled WGS sequence"/>
</dbReference>
<dbReference type="STRING" id="52131.GA0061100_11875"/>
<reference evidence="3" key="1">
    <citation type="submission" date="2016-08" db="EMBL/GenBank/DDBJ databases">
        <authorList>
            <person name="Varghese N."/>
            <person name="Submissions Spin"/>
        </authorList>
    </citation>
    <scope>NUCLEOTIDE SEQUENCE [LARGE SCALE GENOMIC DNA]</scope>
    <source>
        <strain evidence="3">CCBAU 57015</strain>
    </source>
</reference>